<organism evidence="6">
    <name type="scientific">uncultured Sphingomonadaceae bacterium</name>
    <dbReference type="NCBI Taxonomy" id="169976"/>
    <lineage>
        <taxon>Bacteria</taxon>
        <taxon>Pseudomonadati</taxon>
        <taxon>Pseudomonadota</taxon>
        <taxon>Alphaproteobacteria</taxon>
        <taxon>Sphingomonadales</taxon>
        <taxon>Sphingomonadaceae</taxon>
        <taxon>environmental samples</taxon>
    </lineage>
</organism>
<name>A0A6J4TRI5_9SPHN</name>
<dbReference type="InterPro" id="IPR058163">
    <property type="entry name" value="LysR-type_TF_proteobact-type"/>
</dbReference>
<dbReference type="Pfam" id="PF00126">
    <property type="entry name" value="HTH_1"/>
    <property type="match status" value="1"/>
</dbReference>
<dbReference type="CDD" id="cd08422">
    <property type="entry name" value="PBP2_CrgA_like"/>
    <property type="match status" value="1"/>
</dbReference>
<dbReference type="PANTHER" id="PTHR30537:SF81">
    <property type="entry name" value="TRANSCRIPTIONAL REGULATOR-RELATED"/>
    <property type="match status" value="1"/>
</dbReference>
<sequence length="305" mass="32758">MADFDDVKAFLAVANAGGFSRAAAQLATAKSVVSRRVARLEGDLGTRLLTRSSRGVVPTEAGEALRIQAGGAFEQLDDALRSAAQRTGELTGVLRITAPVAFGTTHLSGFLSDFMREHPRLGVNVSYSDRRVDILADGFDVAVRMGTLSDSTLVARRIAPLRLAVLASPEYLARRGTPSRPRDLTAHDCIVYDVPDGDLWRFREGDRFTSVRIAGRFRSDNSESMLAAALAGVGIVGLPTFVLGDAIATGALVPLLPEFPITEEALFAVRPPGPPPAKTRTFIDALAERFGPEPYWDPCSRHNEG</sequence>
<dbReference type="PANTHER" id="PTHR30537">
    <property type="entry name" value="HTH-TYPE TRANSCRIPTIONAL REGULATOR"/>
    <property type="match status" value="1"/>
</dbReference>
<evidence type="ECO:0000256" key="4">
    <source>
        <dbReference type="ARBA" id="ARBA00023163"/>
    </source>
</evidence>
<keyword evidence="3" id="KW-0238">DNA-binding</keyword>
<dbReference type="FunFam" id="1.10.10.10:FF:000001">
    <property type="entry name" value="LysR family transcriptional regulator"/>
    <property type="match status" value="1"/>
</dbReference>
<evidence type="ECO:0000256" key="3">
    <source>
        <dbReference type="ARBA" id="ARBA00023125"/>
    </source>
</evidence>
<protein>
    <submittedName>
        <fullName evidence="6">Transcriptional regulator, LysR family</fullName>
    </submittedName>
</protein>
<gene>
    <name evidence="6" type="ORF">AVDCRST_MAG91-2888</name>
</gene>
<dbReference type="GO" id="GO:0003700">
    <property type="term" value="F:DNA-binding transcription factor activity"/>
    <property type="evidence" value="ECO:0007669"/>
    <property type="project" value="InterPro"/>
</dbReference>
<dbReference type="Pfam" id="PF03466">
    <property type="entry name" value="LysR_substrate"/>
    <property type="match status" value="1"/>
</dbReference>
<dbReference type="SUPFAM" id="SSF53850">
    <property type="entry name" value="Periplasmic binding protein-like II"/>
    <property type="match status" value="1"/>
</dbReference>
<dbReference type="EMBL" id="CADCVX010000510">
    <property type="protein sequence ID" value="CAA9530244.1"/>
    <property type="molecule type" value="Genomic_DNA"/>
</dbReference>
<dbReference type="AlphaFoldDB" id="A0A6J4TRI5"/>
<feature type="domain" description="HTH lysR-type" evidence="5">
    <location>
        <begin position="1"/>
        <end position="59"/>
    </location>
</feature>
<keyword evidence="2" id="KW-0805">Transcription regulation</keyword>
<dbReference type="InterPro" id="IPR036390">
    <property type="entry name" value="WH_DNA-bd_sf"/>
</dbReference>
<accession>A0A6J4TRI5</accession>
<dbReference type="GO" id="GO:0043565">
    <property type="term" value="F:sequence-specific DNA binding"/>
    <property type="evidence" value="ECO:0007669"/>
    <property type="project" value="TreeGrafter"/>
</dbReference>
<evidence type="ECO:0000256" key="1">
    <source>
        <dbReference type="ARBA" id="ARBA00009437"/>
    </source>
</evidence>
<proteinExistence type="inferred from homology"/>
<evidence type="ECO:0000259" key="5">
    <source>
        <dbReference type="PROSITE" id="PS50931"/>
    </source>
</evidence>
<dbReference type="PROSITE" id="PS50931">
    <property type="entry name" value="HTH_LYSR"/>
    <property type="match status" value="1"/>
</dbReference>
<dbReference type="SUPFAM" id="SSF46785">
    <property type="entry name" value="Winged helix' DNA-binding domain"/>
    <property type="match status" value="1"/>
</dbReference>
<dbReference type="InterPro" id="IPR000847">
    <property type="entry name" value="LysR_HTH_N"/>
</dbReference>
<evidence type="ECO:0000313" key="6">
    <source>
        <dbReference type="EMBL" id="CAA9530244.1"/>
    </source>
</evidence>
<comment type="similarity">
    <text evidence="1">Belongs to the LysR transcriptional regulatory family.</text>
</comment>
<dbReference type="Gene3D" id="1.10.10.10">
    <property type="entry name" value="Winged helix-like DNA-binding domain superfamily/Winged helix DNA-binding domain"/>
    <property type="match status" value="1"/>
</dbReference>
<dbReference type="InterPro" id="IPR036388">
    <property type="entry name" value="WH-like_DNA-bd_sf"/>
</dbReference>
<dbReference type="GO" id="GO:0006351">
    <property type="term" value="P:DNA-templated transcription"/>
    <property type="evidence" value="ECO:0007669"/>
    <property type="project" value="TreeGrafter"/>
</dbReference>
<keyword evidence="4" id="KW-0804">Transcription</keyword>
<evidence type="ECO:0000256" key="2">
    <source>
        <dbReference type="ARBA" id="ARBA00023015"/>
    </source>
</evidence>
<reference evidence="6" key="1">
    <citation type="submission" date="2020-02" db="EMBL/GenBank/DDBJ databases">
        <authorList>
            <person name="Meier V. D."/>
        </authorList>
    </citation>
    <scope>NUCLEOTIDE SEQUENCE</scope>
    <source>
        <strain evidence="6">AVDCRST_MAG91</strain>
    </source>
</reference>
<dbReference type="InterPro" id="IPR005119">
    <property type="entry name" value="LysR_subst-bd"/>
</dbReference>
<dbReference type="Gene3D" id="3.40.190.290">
    <property type="match status" value="1"/>
</dbReference>